<gene>
    <name evidence="11" type="ORF">Fcan01_21362</name>
</gene>
<dbReference type="GO" id="GO:0004672">
    <property type="term" value="F:protein kinase activity"/>
    <property type="evidence" value="ECO:0007669"/>
    <property type="project" value="InterPro"/>
</dbReference>
<dbReference type="GO" id="GO:0009653">
    <property type="term" value="P:anatomical structure morphogenesis"/>
    <property type="evidence" value="ECO:0007669"/>
    <property type="project" value="UniProtKB-ARBA"/>
</dbReference>
<feature type="compositionally biased region" description="Low complexity" evidence="6">
    <location>
        <begin position="15"/>
        <end position="29"/>
    </location>
</feature>
<reference evidence="11 12" key="1">
    <citation type="submission" date="2015-12" db="EMBL/GenBank/DDBJ databases">
        <title>The genome of Folsomia candida.</title>
        <authorList>
            <person name="Faddeeva A."/>
            <person name="Derks M.F."/>
            <person name="Anvar Y."/>
            <person name="Smit S."/>
            <person name="Van Straalen N."/>
            <person name="Roelofs D."/>
        </authorList>
    </citation>
    <scope>NUCLEOTIDE SEQUENCE [LARGE SCALE GENOMIC DNA]</scope>
    <source>
        <strain evidence="11 12">VU population</strain>
        <tissue evidence="11">Whole body</tissue>
    </source>
</reference>
<accession>A0A226DDF2</accession>
<dbReference type="SUPFAM" id="SSF49265">
    <property type="entry name" value="Fibronectin type III"/>
    <property type="match status" value="1"/>
</dbReference>
<dbReference type="Pfam" id="PF00069">
    <property type="entry name" value="Pkinase"/>
    <property type="match status" value="1"/>
</dbReference>
<dbReference type="PROSITE" id="PS50835">
    <property type="entry name" value="IG_LIKE"/>
    <property type="match status" value="1"/>
</dbReference>
<dbReference type="PANTHER" id="PTHR24347">
    <property type="entry name" value="SERINE/THREONINE-PROTEIN KINASE"/>
    <property type="match status" value="1"/>
</dbReference>
<dbReference type="AlphaFoldDB" id="A0A226DDF2"/>
<evidence type="ECO:0000313" key="11">
    <source>
        <dbReference type="EMBL" id="OXA43562.1"/>
    </source>
</evidence>
<dbReference type="Gene3D" id="2.60.40.10">
    <property type="entry name" value="Immunoglobulins"/>
    <property type="match status" value="2"/>
</dbReference>
<dbReference type="SMART" id="SM00409">
    <property type="entry name" value="IG"/>
    <property type="match status" value="1"/>
</dbReference>
<evidence type="ECO:0000256" key="1">
    <source>
        <dbReference type="ARBA" id="ARBA00006692"/>
    </source>
</evidence>
<feature type="compositionally biased region" description="Low complexity" evidence="6">
    <location>
        <begin position="484"/>
        <end position="512"/>
    </location>
</feature>
<evidence type="ECO:0000256" key="3">
    <source>
        <dbReference type="ARBA" id="ARBA00022737"/>
    </source>
</evidence>
<dbReference type="GO" id="GO:0030154">
    <property type="term" value="P:cell differentiation"/>
    <property type="evidence" value="ECO:0007669"/>
    <property type="project" value="UniProtKB-ARBA"/>
</dbReference>
<comment type="similarity">
    <text evidence="1">Belongs to the protein kinase superfamily. CAMK Ser/Thr protein kinase family.</text>
</comment>
<feature type="domain" description="Fibronectin type-III" evidence="10">
    <location>
        <begin position="388"/>
        <end position="487"/>
    </location>
</feature>
<dbReference type="Gene3D" id="1.10.510.10">
    <property type="entry name" value="Transferase(Phosphotransferase) domain 1"/>
    <property type="match status" value="1"/>
</dbReference>
<feature type="region of interest" description="Disordered" evidence="6">
    <location>
        <begin position="1"/>
        <end position="107"/>
    </location>
</feature>
<dbReference type="InterPro" id="IPR036179">
    <property type="entry name" value="Ig-like_dom_sf"/>
</dbReference>
<dbReference type="PROSITE" id="PS50002">
    <property type="entry name" value="SH3"/>
    <property type="match status" value="1"/>
</dbReference>
<dbReference type="InterPro" id="IPR011009">
    <property type="entry name" value="Kinase-like_dom_sf"/>
</dbReference>
<feature type="region of interest" description="Disordered" evidence="6">
    <location>
        <begin position="464"/>
        <end position="520"/>
    </location>
</feature>
<evidence type="ECO:0000256" key="2">
    <source>
        <dbReference type="ARBA" id="ARBA00022443"/>
    </source>
</evidence>
<dbReference type="InterPro" id="IPR001452">
    <property type="entry name" value="SH3_domain"/>
</dbReference>
<dbReference type="CDD" id="cd00063">
    <property type="entry name" value="FN3"/>
    <property type="match status" value="1"/>
</dbReference>
<dbReference type="InterPro" id="IPR007110">
    <property type="entry name" value="Ig-like_dom"/>
</dbReference>
<dbReference type="InterPro" id="IPR003961">
    <property type="entry name" value="FN3_dom"/>
</dbReference>
<keyword evidence="12" id="KW-1185">Reference proteome</keyword>
<feature type="region of interest" description="Disordered" evidence="6">
    <location>
        <begin position="188"/>
        <end position="259"/>
    </location>
</feature>
<dbReference type="Pfam" id="PF00041">
    <property type="entry name" value="fn3"/>
    <property type="match status" value="1"/>
</dbReference>
<evidence type="ECO:0000313" key="12">
    <source>
        <dbReference type="Proteomes" id="UP000198287"/>
    </source>
</evidence>
<dbReference type="InterPro" id="IPR003599">
    <property type="entry name" value="Ig_sub"/>
</dbReference>
<name>A0A226DDF2_FOLCA</name>
<evidence type="ECO:0000256" key="6">
    <source>
        <dbReference type="SAM" id="MobiDB-lite"/>
    </source>
</evidence>
<dbReference type="EMBL" id="LNIX01000021">
    <property type="protein sequence ID" value="OXA43562.1"/>
    <property type="molecule type" value="Genomic_DNA"/>
</dbReference>
<dbReference type="SUPFAM" id="SSF56112">
    <property type="entry name" value="Protein kinase-like (PK-like)"/>
    <property type="match status" value="1"/>
</dbReference>
<sequence length="810" mass="89227">MHAFSSAPDLWRNASTSSPPTFSLLPFSPEMESPHPKLEAPTTTTTNGRVVRNRMHSSDGDDLNNTGSSDAMKLKAQNKKTQGDVIAETPSGRGRQSKAQGIPLPPSSVVKVSRDFKTSSPSKHPHQLSVTKGESVQILGVDYDQELYFVRRLIYPHHDGWLPATIFTEVPKKPNSWSFPGFRKRNSLTCNSQQVPNSSTNQNNNNNNSKTSTTPSPKTQSLSSHQQRQTNKNDDIDGEPFQLPGVVNIHNNSSRVKDGSTENTTYLFDEAPVFCHELQNIKVASGEEAVLQCQLCVSSLVDLEATSHHPLQTPSPPPVIFWKDAFGHVIRHSESHQVTFSQGNGICSLRILQARVSDSGRYTCTASNEHGSASSSAVLSVTAVAPTAPSAPKVTPVDKDNSVLLTWESDTNGGDQVVKFYTVETCLMESEVWTSCAVVAQNYCKVQHLNPGLDYSFRIISHGEGTTRSEPGPPSESLILSPITNPASTPTTRSSSAQQQQRSPSPTTTSPNFESKYTEGEELARGRFSIVRKCFETSTGVEFALKLIPRHRWKRQLILKEFQILAAISHPNVPGTKEFCDTPFNSVIVMHFVPGCNILAYLCEQESYTEYRVASLMHQLFLALEHIHSLEIAHLDIEPSNILVDKSLCPPSLKLVDFGDACHVAFGSPDCLPQTLPCYEFASPEVLLRQKCSVSSDIWSTGVLIHFLLSGHFPFYHDTFEKMTANIINGNLRLPAQFQPISLEGKTLITQLLVPPPSDRPSAAQCSSSPWIAESRKFVTPLERGQLEKYLGGRTVEDGLRRYTKCTSSA</sequence>
<feature type="domain" description="SH3" evidence="7">
    <location>
        <begin position="105"/>
        <end position="172"/>
    </location>
</feature>
<evidence type="ECO:0000259" key="8">
    <source>
        <dbReference type="PROSITE" id="PS50011"/>
    </source>
</evidence>
<dbReference type="GO" id="GO:0005524">
    <property type="term" value="F:ATP binding"/>
    <property type="evidence" value="ECO:0007669"/>
    <property type="project" value="InterPro"/>
</dbReference>
<dbReference type="CDD" id="cd00096">
    <property type="entry name" value="Ig"/>
    <property type="match status" value="1"/>
</dbReference>
<proteinExistence type="inferred from homology"/>
<dbReference type="InterPro" id="IPR013098">
    <property type="entry name" value="Ig_I-set"/>
</dbReference>
<dbReference type="STRING" id="158441.A0A226DDF2"/>
<dbReference type="PROSITE" id="PS50011">
    <property type="entry name" value="PROTEIN_KINASE_DOM"/>
    <property type="match status" value="1"/>
</dbReference>
<protein>
    <submittedName>
        <fullName evidence="11">Kalirin</fullName>
    </submittedName>
</protein>
<dbReference type="PROSITE" id="PS50853">
    <property type="entry name" value="FN3"/>
    <property type="match status" value="1"/>
</dbReference>
<dbReference type="InterPro" id="IPR000719">
    <property type="entry name" value="Prot_kinase_dom"/>
</dbReference>
<dbReference type="Pfam" id="PF07679">
    <property type="entry name" value="I-set"/>
    <property type="match status" value="1"/>
</dbReference>
<feature type="compositionally biased region" description="Low complexity" evidence="6">
    <location>
        <begin position="191"/>
        <end position="224"/>
    </location>
</feature>
<dbReference type="Proteomes" id="UP000198287">
    <property type="component" value="Unassembled WGS sequence"/>
</dbReference>
<feature type="domain" description="Protein kinase" evidence="8">
    <location>
        <begin position="517"/>
        <end position="772"/>
    </location>
</feature>
<dbReference type="OrthoDB" id="10256089at2759"/>
<dbReference type="OMA" id="ANIINCH"/>
<evidence type="ECO:0000256" key="4">
    <source>
        <dbReference type="ARBA" id="ARBA00023319"/>
    </source>
</evidence>
<dbReference type="Gene3D" id="3.30.200.20">
    <property type="entry name" value="Phosphorylase Kinase, domain 1"/>
    <property type="match status" value="1"/>
</dbReference>
<dbReference type="SMART" id="SM00060">
    <property type="entry name" value="FN3"/>
    <property type="match status" value="1"/>
</dbReference>
<dbReference type="SUPFAM" id="SSF48726">
    <property type="entry name" value="Immunoglobulin"/>
    <property type="match status" value="1"/>
</dbReference>
<evidence type="ECO:0000256" key="5">
    <source>
        <dbReference type="PROSITE-ProRule" id="PRU00192"/>
    </source>
</evidence>
<evidence type="ECO:0000259" key="10">
    <source>
        <dbReference type="PROSITE" id="PS50853"/>
    </source>
</evidence>
<keyword evidence="4" id="KW-0393">Immunoglobulin domain</keyword>
<keyword evidence="3" id="KW-0677">Repeat</keyword>
<dbReference type="InterPro" id="IPR036116">
    <property type="entry name" value="FN3_sf"/>
</dbReference>
<evidence type="ECO:0000259" key="9">
    <source>
        <dbReference type="PROSITE" id="PS50835"/>
    </source>
</evidence>
<comment type="caution">
    <text evidence="11">The sequence shown here is derived from an EMBL/GenBank/DDBJ whole genome shotgun (WGS) entry which is preliminary data.</text>
</comment>
<feature type="domain" description="Ig-like" evidence="9">
    <location>
        <begin position="272"/>
        <end position="380"/>
    </location>
</feature>
<keyword evidence="2 5" id="KW-0728">SH3 domain</keyword>
<evidence type="ECO:0000259" key="7">
    <source>
        <dbReference type="PROSITE" id="PS50002"/>
    </source>
</evidence>
<organism evidence="11 12">
    <name type="scientific">Folsomia candida</name>
    <name type="common">Springtail</name>
    <dbReference type="NCBI Taxonomy" id="158441"/>
    <lineage>
        <taxon>Eukaryota</taxon>
        <taxon>Metazoa</taxon>
        <taxon>Ecdysozoa</taxon>
        <taxon>Arthropoda</taxon>
        <taxon>Hexapoda</taxon>
        <taxon>Collembola</taxon>
        <taxon>Entomobryomorpha</taxon>
        <taxon>Isotomoidea</taxon>
        <taxon>Isotomidae</taxon>
        <taxon>Proisotominae</taxon>
        <taxon>Folsomia</taxon>
    </lineage>
</organism>
<dbReference type="InterPro" id="IPR003598">
    <property type="entry name" value="Ig_sub2"/>
</dbReference>
<dbReference type="SMART" id="SM00408">
    <property type="entry name" value="IGc2"/>
    <property type="match status" value="1"/>
</dbReference>
<dbReference type="InterPro" id="IPR013783">
    <property type="entry name" value="Ig-like_fold"/>
</dbReference>